<name>A0A0J6WP06_MYCCU</name>
<dbReference type="RefSeq" id="WP_048416878.1">
    <property type="nucleotide sequence ID" value="NZ_JYNX01000017.1"/>
</dbReference>
<evidence type="ECO:0000313" key="2">
    <source>
        <dbReference type="EMBL" id="KMO84309.1"/>
    </source>
</evidence>
<evidence type="ECO:0000313" key="3">
    <source>
        <dbReference type="Proteomes" id="UP000036176"/>
    </source>
</evidence>
<dbReference type="Pfam" id="PF06974">
    <property type="entry name" value="WS_DGAT_C"/>
    <property type="match status" value="1"/>
</dbReference>
<dbReference type="PATRIC" id="fig|1800.3.peg.766"/>
<accession>A0A0J6WP06</accession>
<dbReference type="AlphaFoldDB" id="A0A0J6WP06"/>
<evidence type="ECO:0000259" key="1">
    <source>
        <dbReference type="Pfam" id="PF06974"/>
    </source>
</evidence>
<sequence>MTMRRLAPVDAQTLWMSAVVPNDQFLLYGFGGTVADPGNALDELRRRADTCTDLTMRVRDTGGGRYPVWDRCAVDAQQFVIYPDDTWEGCLVAVAGLVADQLDPWTHPWRLHVFPVVDDVPGAGAGCVAILQISHALADGARSSALAAWLFGRPGAVPAVPPPTGGGFVRRSFAAARAHRRLVRDTDAGLVPPQSLSRPALRSNMRPAGALSVRTLIRRRDRVPGPTVTVGVLTGVSSALAGYLRELGDDPTLLGAEVPMATPGVRWANNHYGNVGVGLHPHLPADRRAQAIAADLQGRRRRASHPALAAEAAAFAAIPAPVLRWGVGHFDPDRRSDTVTGNTVVSSVHRGAADLSFAGAPVVLTAGFPALSPMMGLTHGVHGIGDTVAVSVHAAESAIGDVDAYLDRLDHALR</sequence>
<organism evidence="2 3">
    <name type="scientific">Mycolicibacterium chubuense</name>
    <name type="common">Mycobacterium chubuense</name>
    <dbReference type="NCBI Taxonomy" id="1800"/>
    <lineage>
        <taxon>Bacteria</taxon>
        <taxon>Bacillati</taxon>
        <taxon>Actinomycetota</taxon>
        <taxon>Actinomycetes</taxon>
        <taxon>Mycobacteriales</taxon>
        <taxon>Mycobacteriaceae</taxon>
        <taxon>Mycolicibacterium</taxon>
    </lineage>
</organism>
<dbReference type="EMBL" id="JYNX01000017">
    <property type="protein sequence ID" value="KMO84309.1"/>
    <property type="molecule type" value="Genomic_DNA"/>
</dbReference>
<reference evidence="2 3" key="1">
    <citation type="journal article" date="2015" name="Genome Biol. Evol.">
        <title>Characterization of Three Mycobacterium spp. with Potential Use in Bioremediation by Genome Sequencing and Comparative Genomics.</title>
        <authorList>
            <person name="Das S."/>
            <person name="Pettersson B.M."/>
            <person name="Behra P.R."/>
            <person name="Ramesh M."/>
            <person name="Dasgupta S."/>
            <person name="Bhattacharya A."/>
            <person name="Kirsebom L.A."/>
        </authorList>
    </citation>
    <scope>NUCLEOTIDE SEQUENCE [LARGE SCALE GENOMIC DNA]</scope>
    <source>
        <strain evidence="2 3">DSM 44219</strain>
    </source>
</reference>
<protein>
    <recommendedName>
        <fullName evidence="1">O-acyltransferase WSD1 C-terminal domain-containing protein</fullName>
    </recommendedName>
</protein>
<dbReference type="OrthoDB" id="4370976at2"/>
<comment type="caution">
    <text evidence="2">The sequence shown here is derived from an EMBL/GenBank/DDBJ whole genome shotgun (WGS) entry which is preliminary data.</text>
</comment>
<feature type="domain" description="O-acyltransferase WSD1 C-terminal" evidence="1">
    <location>
        <begin position="299"/>
        <end position="414"/>
    </location>
</feature>
<dbReference type="InterPro" id="IPR009721">
    <property type="entry name" value="O-acyltransferase_WSD1_C"/>
</dbReference>
<gene>
    <name evidence="2" type="ORF">MCHUDSM44219_00760</name>
</gene>
<keyword evidence="3" id="KW-1185">Reference proteome</keyword>
<dbReference type="Proteomes" id="UP000036176">
    <property type="component" value="Unassembled WGS sequence"/>
</dbReference>
<proteinExistence type="predicted"/>